<dbReference type="RefSeq" id="WP_001580457.1">
    <property type="nucleotide sequence ID" value="NZ_BFPE01000012.1"/>
</dbReference>
<sequence length="537" mass="60029">MTSTTAGSPTCNCKNPDTCIHALTLKLGDKAYEYKQDDFFSSISIINKTKQPIPLTLSLSGKSCVSDNPECPKGIIYNPDSKQTLKTFTQGIVNYELDYVFADQNIITDTINFIEQHILNHKSPLDWLPQQHYILRVGQCYGDPFVSETINFINGARQIVNIAPHDRLWTLIYIYPNFKWKASVTIQAKQEVIEASDQELKKEQRQENKDTDKMSRNTRGWTKRNRFSIIDSLEIGGSLSYELNNNSPIELSSQLKRDFKQKAKQLTPLQETITWFDKITGKLSTNEGKGADIKLLKADMQFPKLVIEGSGELTENNNAHSVYMKGKVSVVFDPLIGIRITLDLLQAFAACYHFDQFTAIVREELTAREKSVNNGNNGAYVGLSFDLYLEGTIKTTVSCESDADNKLSWNLDDGNEIALEIGISINVRTGIKFYLVEGAFSVIGKGYAKGMVSLKSTDSCDNITAVFYHNGVKVEVGVSMVGGISDSNNQNQDGGRGKTKNTTSDTDRITKGIGGKYEWTIYPPLEESKSTCRYVLF</sequence>
<reference evidence="2" key="1">
    <citation type="journal article" date="2018" name="Genome Biol.">
        <title>SKESA: strategic k-mer extension for scrupulous assemblies.</title>
        <authorList>
            <person name="Souvorov A."/>
            <person name="Agarwala R."/>
            <person name="Lipman D.J."/>
        </authorList>
    </citation>
    <scope>NUCLEOTIDE SEQUENCE</scope>
    <source>
        <strain evidence="2">489-16</strain>
    </source>
</reference>
<gene>
    <name evidence="2" type="ORF">IFC14_005216</name>
</gene>
<evidence type="ECO:0000313" key="3">
    <source>
        <dbReference type="Proteomes" id="UP000859822"/>
    </source>
</evidence>
<feature type="region of interest" description="Disordered" evidence="1">
    <location>
        <begin position="485"/>
        <end position="509"/>
    </location>
</feature>
<reference evidence="2" key="2">
    <citation type="submission" date="2020-09" db="EMBL/GenBank/DDBJ databases">
        <authorList>
            <consortium name="NCBI Pathogen Detection Project"/>
        </authorList>
    </citation>
    <scope>NUCLEOTIDE SEQUENCE</scope>
    <source>
        <strain evidence="2">489-16</strain>
    </source>
</reference>
<feature type="compositionally biased region" description="Basic and acidic residues" evidence="1">
    <location>
        <begin position="198"/>
        <end position="215"/>
    </location>
</feature>
<feature type="region of interest" description="Disordered" evidence="1">
    <location>
        <begin position="197"/>
        <end position="218"/>
    </location>
</feature>
<accession>A0AAN5H1Y8</accession>
<dbReference type="EMBL" id="DABUHV010000094">
    <property type="protein sequence ID" value="HAN4356591.1"/>
    <property type="molecule type" value="Genomic_DNA"/>
</dbReference>
<proteinExistence type="predicted"/>
<dbReference type="Proteomes" id="UP000859822">
    <property type="component" value="Unassembled WGS sequence"/>
</dbReference>
<evidence type="ECO:0000313" key="2">
    <source>
        <dbReference type="EMBL" id="HAN4356591.1"/>
    </source>
</evidence>
<dbReference type="AlphaFoldDB" id="A0AAN5H1Y8"/>
<name>A0AAN5H1Y8_ECOLX</name>
<evidence type="ECO:0000256" key="1">
    <source>
        <dbReference type="SAM" id="MobiDB-lite"/>
    </source>
</evidence>
<comment type="caution">
    <text evidence="2">The sequence shown here is derived from an EMBL/GenBank/DDBJ whole genome shotgun (WGS) entry which is preliminary data.</text>
</comment>
<organism evidence="2 3">
    <name type="scientific">Escherichia coli</name>
    <dbReference type="NCBI Taxonomy" id="562"/>
    <lineage>
        <taxon>Bacteria</taxon>
        <taxon>Pseudomonadati</taxon>
        <taxon>Pseudomonadota</taxon>
        <taxon>Gammaproteobacteria</taxon>
        <taxon>Enterobacterales</taxon>
        <taxon>Enterobacteriaceae</taxon>
        <taxon>Escherichia</taxon>
    </lineage>
</organism>
<protein>
    <submittedName>
        <fullName evidence="2">Uncharacterized protein</fullName>
    </submittedName>
</protein>